<proteinExistence type="predicted"/>
<reference evidence="1 2" key="1">
    <citation type="submission" date="2020-08" db="EMBL/GenBank/DDBJ databases">
        <title>Genome public.</title>
        <authorList>
            <person name="Liu C."/>
            <person name="Sun Q."/>
        </authorList>
    </citation>
    <scope>NUCLEOTIDE SEQUENCE [LARGE SCALE GENOMIC DNA]</scope>
    <source>
        <strain evidence="1 2">NSJ-71</strain>
    </source>
</reference>
<protein>
    <recommendedName>
        <fullName evidence="3">Ig-like domain-containing protein</fullName>
    </recommendedName>
</protein>
<dbReference type="EMBL" id="JACOPS010000001">
    <property type="protein sequence ID" value="MBC5727611.1"/>
    <property type="molecule type" value="Genomic_DNA"/>
</dbReference>
<name>A0ABR7HJB3_9FIRM</name>
<dbReference type="RefSeq" id="WP_022235181.1">
    <property type="nucleotide sequence ID" value="NZ_JACOPS010000001.1"/>
</dbReference>
<gene>
    <name evidence="1" type="ORF">H8R91_03495</name>
</gene>
<keyword evidence="2" id="KW-1185">Reference proteome</keyword>
<evidence type="ECO:0008006" key="3">
    <source>
        <dbReference type="Google" id="ProtNLM"/>
    </source>
</evidence>
<organism evidence="1 2">
    <name type="scientific">Ruminococcus intestinalis</name>
    <dbReference type="NCBI Taxonomy" id="2763066"/>
    <lineage>
        <taxon>Bacteria</taxon>
        <taxon>Bacillati</taxon>
        <taxon>Bacillota</taxon>
        <taxon>Clostridia</taxon>
        <taxon>Eubacteriales</taxon>
        <taxon>Oscillospiraceae</taxon>
        <taxon>Ruminococcus</taxon>
    </lineage>
</organism>
<accession>A0ABR7HJB3</accession>
<comment type="caution">
    <text evidence="1">The sequence shown here is derived from an EMBL/GenBank/DDBJ whole genome shotgun (WGS) entry which is preliminary data.</text>
</comment>
<sequence>MFKKYVKVTATFDCDGSLVPNYIFWDDNKRYPIDRITDVRYATSLKAGGCGIRYTCRILGKERYIFLEENKWFVEVKEN</sequence>
<evidence type="ECO:0000313" key="1">
    <source>
        <dbReference type="EMBL" id="MBC5727611.1"/>
    </source>
</evidence>
<evidence type="ECO:0000313" key="2">
    <source>
        <dbReference type="Proteomes" id="UP000636755"/>
    </source>
</evidence>
<dbReference type="Proteomes" id="UP000636755">
    <property type="component" value="Unassembled WGS sequence"/>
</dbReference>